<dbReference type="InterPro" id="IPR036249">
    <property type="entry name" value="Thioredoxin-like_sf"/>
</dbReference>
<dbReference type="CDD" id="cd02966">
    <property type="entry name" value="TlpA_like_family"/>
    <property type="match status" value="1"/>
</dbReference>
<dbReference type="RefSeq" id="WP_119051092.1">
    <property type="nucleotide sequence ID" value="NZ_CP032157.1"/>
</dbReference>
<dbReference type="AlphaFoldDB" id="A0A3B7MY10"/>
<dbReference type="Gene3D" id="3.60.21.10">
    <property type="match status" value="1"/>
</dbReference>
<evidence type="ECO:0000313" key="3">
    <source>
        <dbReference type="Proteomes" id="UP000263900"/>
    </source>
</evidence>
<dbReference type="KEGG" id="pseg:D3H65_15005"/>
<feature type="domain" description="Thioredoxin" evidence="1">
    <location>
        <begin position="362"/>
        <end position="513"/>
    </location>
</feature>
<dbReference type="InterPro" id="IPR029052">
    <property type="entry name" value="Metallo-depent_PP-like"/>
</dbReference>
<dbReference type="SUPFAM" id="SSF52833">
    <property type="entry name" value="Thioredoxin-like"/>
    <property type="match status" value="1"/>
</dbReference>
<dbReference type="PROSITE" id="PS51352">
    <property type="entry name" value="THIOREDOXIN_2"/>
    <property type="match status" value="1"/>
</dbReference>
<dbReference type="PANTHER" id="PTHR46546">
    <property type="entry name" value="SHEWANELLA-LIKE PROTEIN PHOSPHATASE 1"/>
    <property type="match status" value="1"/>
</dbReference>
<keyword evidence="3" id="KW-1185">Reference proteome</keyword>
<dbReference type="InterPro" id="IPR013766">
    <property type="entry name" value="Thioredoxin_domain"/>
</dbReference>
<dbReference type="InterPro" id="IPR012336">
    <property type="entry name" value="Thioredoxin-like_fold"/>
</dbReference>
<dbReference type="GO" id="GO:0016787">
    <property type="term" value="F:hydrolase activity"/>
    <property type="evidence" value="ECO:0007669"/>
    <property type="project" value="InterPro"/>
</dbReference>
<dbReference type="Gene3D" id="3.40.30.10">
    <property type="entry name" value="Glutaredoxin"/>
    <property type="match status" value="1"/>
</dbReference>
<dbReference type="Pfam" id="PF00149">
    <property type="entry name" value="Metallophos"/>
    <property type="match status" value="1"/>
</dbReference>
<evidence type="ECO:0000259" key="1">
    <source>
        <dbReference type="PROSITE" id="PS51352"/>
    </source>
</evidence>
<protein>
    <recommendedName>
        <fullName evidence="1">Thioredoxin domain-containing protein</fullName>
    </recommendedName>
</protein>
<accession>A0A3B7MY10</accession>
<gene>
    <name evidence="2" type="ORF">D3H65_15005</name>
</gene>
<sequence length="861" mass="98644">MKTKDLFCLTGWLLCTQLCWSQSKAISENKIVIIEGPIQTRADLLTLNVNPFRYDRFAPWIVKEIKQPLKNGYVRWEVNTKVPVALMNGFFSRNMAYLAEPGDAIYITHCDNNISFSGKGSEKFRLSKMVEAFLDTIKRSPEGLSDGDRAPASSLDDYLAWNDYLNRKTKAWLILLNNERKNISEIAYLDLKDRVLRHIEKIRMHKFHSIRRSAIIGRVNQYGLSNEDLCRIYDSTMDNPSSKWLRFERNYIFPSDYPWEMLHDENYRRRGIFFNTNESDTAVLGRDPADAFVSIYNMIKEKYKGIVRESLLAYTFYDNGGALKALGFTPKIEAILADYYAQPGYPDFKKCVREVELEQRGKWNLINAPAFRLTDSSGKMFNSNQTKGKVVVLDFWFTGCSGCVQMAPAMRRVEEYFSKDTNIIFLSISIDKRKEQWKKSIAQGKYTSGTGLQLYTEGEGSRHEVIKKLLVESYPALEVIDQNGLFVKSEKRKIDPRNDSGKAMIAFLQKQLAILKDGPYIFYEGENAVAYSINAAEFSKQYFTKSNPAQLQVQTDGPNTFTVVIKPFLETEAAEYPKPEKLFVLSDVEGNFDQFRKLLQCNKVIDSNYNWIFGNGHLVFAGDMFDRGLQVTECLWLIYSLEEKARAVGGYVHFILGNHEIMNLQGQHDYVKAKYETNAMLIGKRLIQLYNEDSELGKWLRTKNVVEKIGNILFVHGGISQKINHLSLGVAEINKLARLYYAINKPKYEYNNQEINSIMNPKTSPFWYRSYYDGKEGMEATIDSTLLKFNVNHIVTGHTIVADTISVHYGGKVINTDTHHSESKSEALFIDGGNYYRVNDKGARILLFSENGKSLSNVVAD</sequence>
<evidence type="ECO:0000313" key="2">
    <source>
        <dbReference type="EMBL" id="AXY75211.1"/>
    </source>
</evidence>
<dbReference type="Proteomes" id="UP000263900">
    <property type="component" value="Chromosome"/>
</dbReference>
<dbReference type="EMBL" id="CP032157">
    <property type="protein sequence ID" value="AXY75211.1"/>
    <property type="molecule type" value="Genomic_DNA"/>
</dbReference>
<organism evidence="2 3">
    <name type="scientific">Paraflavitalea soli</name>
    <dbReference type="NCBI Taxonomy" id="2315862"/>
    <lineage>
        <taxon>Bacteria</taxon>
        <taxon>Pseudomonadati</taxon>
        <taxon>Bacteroidota</taxon>
        <taxon>Chitinophagia</taxon>
        <taxon>Chitinophagales</taxon>
        <taxon>Chitinophagaceae</taxon>
        <taxon>Paraflavitalea</taxon>
    </lineage>
</organism>
<reference evidence="2 3" key="1">
    <citation type="submission" date="2018-09" db="EMBL/GenBank/DDBJ databases">
        <title>Genome sequencing of strain 6GH32-13.</title>
        <authorList>
            <person name="Weon H.-Y."/>
            <person name="Heo J."/>
            <person name="Kwon S.-W."/>
        </authorList>
    </citation>
    <scope>NUCLEOTIDE SEQUENCE [LARGE SCALE GENOMIC DNA]</scope>
    <source>
        <strain evidence="2 3">5GH32-13</strain>
    </source>
</reference>
<dbReference type="Pfam" id="PF13905">
    <property type="entry name" value="Thioredoxin_8"/>
    <property type="match status" value="1"/>
</dbReference>
<dbReference type="SUPFAM" id="SSF56300">
    <property type="entry name" value="Metallo-dependent phosphatases"/>
    <property type="match status" value="1"/>
</dbReference>
<name>A0A3B7MY10_9BACT</name>
<dbReference type="OrthoDB" id="983020at2"/>
<dbReference type="InterPro" id="IPR004843">
    <property type="entry name" value="Calcineurin-like_PHP"/>
</dbReference>
<proteinExistence type="predicted"/>
<dbReference type="PANTHER" id="PTHR46546:SF4">
    <property type="entry name" value="SHEWANELLA-LIKE PROTEIN PHOSPHATASE 1"/>
    <property type="match status" value="1"/>
</dbReference>